<accession>A0A3P3VN49</accession>
<comment type="caution">
    <text evidence="2">The sequence shown here is derived from an EMBL/GenBank/DDBJ whole genome shotgun (WGS) entry which is preliminary data.</text>
</comment>
<reference evidence="2 3" key="1">
    <citation type="submission" date="2018-08" db="EMBL/GenBank/DDBJ databases">
        <authorList>
            <person name="Khan S.A."/>
        </authorList>
    </citation>
    <scope>NUCLEOTIDE SEQUENCE [LARGE SCALE GENOMIC DNA]</scope>
    <source>
        <strain evidence="2 3">GTF-13</strain>
    </source>
</reference>
<sequence length="135" mass="15339">MKPVLSKGFFALLEEAEQAVESLTPEQLMESRGDDKDLLLVDLRDIRELQREGKIPGAFHMPRGMMEFWIDPESPYFKGIFAEHSRWVFYCNKGWRSALTTHTAMQMGVTHIAHLAGGFSAWVDAGGEVEEVPKR</sequence>
<dbReference type="PROSITE" id="PS50206">
    <property type="entry name" value="RHODANESE_3"/>
    <property type="match status" value="1"/>
</dbReference>
<dbReference type="Gene3D" id="3.40.250.10">
    <property type="entry name" value="Rhodanese-like domain"/>
    <property type="match status" value="1"/>
</dbReference>
<evidence type="ECO:0000313" key="2">
    <source>
        <dbReference type="EMBL" id="RRJ84125.1"/>
    </source>
</evidence>
<evidence type="ECO:0000313" key="3">
    <source>
        <dbReference type="Proteomes" id="UP000280792"/>
    </source>
</evidence>
<dbReference type="InterPro" id="IPR001763">
    <property type="entry name" value="Rhodanese-like_dom"/>
</dbReference>
<dbReference type="AlphaFoldDB" id="A0A3P3VN49"/>
<evidence type="ECO:0000259" key="1">
    <source>
        <dbReference type="PROSITE" id="PS50206"/>
    </source>
</evidence>
<reference evidence="2 3" key="2">
    <citation type="submission" date="2018-12" db="EMBL/GenBank/DDBJ databases">
        <title>Simiduia agarivorans gen. nov., sp. nov., a marine, agarolytic bacterium isolated from shallow coastal water from Keelung, Taiwan.</title>
        <authorList>
            <person name="Shieh W.Y."/>
        </authorList>
    </citation>
    <scope>NUCLEOTIDE SEQUENCE [LARGE SCALE GENOMIC DNA]</scope>
    <source>
        <strain evidence="2 3">GTF-13</strain>
    </source>
</reference>
<dbReference type="SMART" id="SM00450">
    <property type="entry name" value="RHOD"/>
    <property type="match status" value="1"/>
</dbReference>
<organism evidence="2 3">
    <name type="scientific">Aestuariirhabdus litorea</name>
    <dbReference type="NCBI Taxonomy" id="2528527"/>
    <lineage>
        <taxon>Bacteria</taxon>
        <taxon>Pseudomonadati</taxon>
        <taxon>Pseudomonadota</taxon>
        <taxon>Gammaproteobacteria</taxon>
        <taxon>Oceanospirillales</taxon>
        <taxon>Aestuariirhabdaceae</taxon>
        <taxon>Aestuariirhabdus</taxon>
    </lineage>
</organism>
<gene>
    <name evidence="2" type="ORF">D0544_03115</name>
</gene>
<dbReference type="SUPFAM" id="SSF52821">
    <property type="entry name" value="Rhodanese/Cell cycle control phosphatase"/>
    <property type="match status" value="1"/>
</dbReference>
<dbReference type="Pfam" id="PF00581">
    <property type="entry name" value="Rhodanese"/>
    <property type="match status" value="1"/>
</dbReference>
<feature type="domain" description="Rhodanese" evidence="1">
    <location>
        <begin position="34"/>
        <end position="131"/>
    </location>
</feature>
<dbReference type="GO" id="GO:0004792">
    <property type="term" value="F:thiosulfate-cyanide sulfurtransferase activity"/>
    <property type="evidence" value="ECO:0007669"/>
    <property type="project" value="TreeGrafter"/>
</dbReference>
<dbReference type="InterPro" id="IPR036873">
    <property type="entry name" value="Rhodanese-like_dom_sf"/>
</dbReference>
<dbReference type="EMBL" id="QWEZ01000001">
    <property type="protein sequence ID" value="RRJ84125.1"/>
    <property type="molecule type" value="Genomic_DNA"/>
</dbReference>
<dbReference type="PANTHER" id="PTHR44086:SF13">
    <property type="entry name" value="THIOSULFATE SULFURTRANSFERASE PSPE"/>
    <property type="match status" value="1"/>
</dbReference>
<dbReference type="PANTHER" id="PTHR44086">
    <property type="entry name" value="THIOSULFATE SULFURTRANSFERASE RDL2, MITOCHONDRIAL-RELATED"/>
    <property type="match status" value="1"/>
</dbReference>
<protein>
    <submittedName>
        <fullName evidence="2">Rhodanese-like domain-containing protein</fullName>
    </submittedName>
</protein>
<name>A0A3P3VN49_9GAMM</name>
<dbReference type="Proteomes" id="UP000280792">
    <property type="component" value="Unassembled WGS sequence"/>
</dbReference>
<proteinExistence type="predicted"/>
<dbReference type="RefSeq" id="WP_125014550.1">
    <property type="nucleotide sequence ID" value="NZ_QWEZ01000001.1"/>
</dbReference>
<keyword evidence="3" id="KW-1185">Reference proteome</keyword>